<dbReference type="AlphaFoldDB" id="A0A1L7I5G7"/>
<gene>
    <name evidence="1" type="ORF">GRFL_1618</name>
</gene>
<sequence>MYLFLLISSLKMSARISKDSLAIDEPRGNETYFCDACGCASTGGSMGFSSLSGGSFIGLRYLGQEYRSRDGIYENSAWIEEYFNTLQLWANYPVSDRISVSAILPYHFHHRQFANATSQQISGIGDFSILGFYKVFREYQQEYLDAEQTDFRQELRFGGGIKLPLGSYQRANNEGSVNPGFQLGTGSWDFILAGSYQLNYRDWGGKLQANYILKQENQQGYRFGNQLNTSLLFYRNFSWIDLKKVLPVNLVLYSGVAQEIFGKNRSFGQPVQHTRGSAVFGKLGAEFSYGKWNIGASYIKPLAQNLNNGQVVAKNRLSLSLNYLL</sequence>
<keyword evidence="2" id="KW-1185">Reference proteome</keyword>
<dbReference type="STRING" id="1229726.GRFL_1618"/>
<evidence type="ECO:0000313" key="2">
    <source>
        <dbReference type="Proteomes" id="UP000186230"/>
    </source>
</evidence>
<dbReference type="EMBL" id="CP016359">
    <property type="protein sequence ID" value="APU68342.1"/>
    <property type="molecule type" value="Genomic_DNA"/>
</dbReference>
<accession>A0A1L7I5G7</accession>
<dbReference type="KEGG" id="gfl:GRFL_1618"/>
<name>A0A1L7I5G7_9FLAO</name>
<organism evidence="1 2">
    <name type="scientific">Christiangramia flava JLT2011</name>
    <dbReference type="NCBI Taxonomy" id="1229726"/>
    <lineage>
        <taxon>Bacteria</taxon>
        <taxon>Pseudomonadati</taxon>
        <taxon>Bacteroidota</taxon>
        <taxon>Flavobacteriia</taxon>
        <taxon>Flavobacteriales</taxon>
        <taxon>Flavobacteriaceae</taxon>
        <taxon>Christiangramia</taxon>
    </lineage>
</organism>
<reference evidence="1 2" key="1">
    <citation type="submission" date="2016-07" db="EMBL/GenBank/DDBJ databases">
        <title>Multi-omics approach to identify versatile polysaccharide utilization systems of a marine flavobacterium Gramella flava.</title>
        <authorList>
            <person name="Tang K."/>
        </authorList>
    </citation>
    <scope>NUCLEOTIDE SEQUENCE [LARGE SCALE GENOMIC DNA]</scope>
    <source>
        <strain evidence="1 2">JLT2011</strain>
    </source>
</reference>
<protein>
    <submittedName>
        <fullName evidence="1">Uncharacterized protein</fullName>
    </submittedName>
</protein>
<evidence type="ECO:0000313" key="1">
    <source>
        <dbReference type="EMBL" id="APU68342.1"/>
    </source>
</evidence>
<proteinExistence type="predicted"/>
<dbReference type="Proteomes" id="UP000186230">
    <property type="component" value="Chromosome"/>
</dbReference>